<evidence type="ECO:0000256" key="1">
    <source>
        <dbReference type="ARBA" id="ARBA00005562"/>
    </source>
</evidence>
<comment type="similarity">
    <text evidence="1 3">Belongs to the ETS family.</text>
</comment>
<evidence type="ECO:0000256" key="3">
    <source>
        <dbReference type="RuleBase" id="RU004019"/>
    </source>
</evidence>
<accession>A0AAV2TKQ4</accession>
<dbReference type="GO" id="GO:0005634">
    <property type="term" value="C:nucleus"/>
    <property type="evidence" value="ECO:0007669"/>
    <property type="project" value="UniProtKB-SubCell"/>
</dbReference>
<dbReference type="PROSITE" id="PS00346">
    <property type="entry name" value="ETS_DOMAIN_2"/>
    <property type="match status" value="1"/>
</dbReference>
<dbReference type="Gene3D" id="1.10.10.10">
    <property type="entry name" value="Winged helix-like DNA-binding domain superfamily/Winged helix DNA-binding domain"/>
    <property type="match status" value="1"/>
</dbReference>
<dbReference type="GO" id="GO:0043565">
    <property type="term" value="F:sequence-specific DNA binding"/>
    <property type="evidence" value="ECO:0007669"/>
    <property type="project" value="InterPro"/>
</dbReference>
<dbReference type="Pfam" id="PF00178">
    <property type="entry name" value="Ets"/>
    <property type="match status" value="1"/>
</dbReference>
<keyword evidence="2 3" id="KW-0238">DNA-binding</keyword>
<feature type="compositionally biased region" description="Basic and acidic residues" evidence="4">
    <location>
        <begin position="29"/>
        <end position="43"/>
    </location>
</feature>
<feature type="region of interest" description="Disordered" evidence="4">
    <location>
        <begin position="29"/>
        <end position="52"/>
    </location>
</feature>
<dbReference type="InterPro" id="IPR036390">
    <property type="entry name" value="WH_DNA-bd_sf"/>
</dbReference>
<dbReference type="AlphaFoldDB" id="A0AAV2TKQ4"/>
<dbReference type="SMART" id="SM00413">
    <property type="entry name" value="ETS"/>
    <property type="match status" value="1"/>
</dbReference>
<evidence type="ECO:0000256" key="2">
    <source>
        <dbReference type="ARBA" id="ARBA00023125"/>
    </source>
</evidence>
<evidence type="ECO:0000313" key="7">
    <source>
        <dbReference type="Proteomes" id="UP001497525"/>
    </source>
</evidence>
<dbReference type="PROSITE" id="PS50061">
    <property type="entry name" value="ETS_DOMAIN_3"/>
    <property type="match status" value="1"/>
</dbReference>
<dbReference type="GO" id="GO:0030154">
    <property type="term" value="P:cell differentiation"/>
    <property type="evidence" value="ECO:0007669"/>
    <property type="project" value="TreeGrafter"/>
</dbReference>
<dbReference type="EMBL" id="CAXLJL010000401">
    <property type="protein sequence ID" value="CAL5137529.1"/>
    <property type="molecule type" value="Genomic_DNA"/>
</dbReference>
<name>A0AAV2TKQ4_CALDB</name>
<organism evidence="6 7">
    <name type="scientific">Calicophoron daubneyi</name>
    <name type="common">Rumen fluke</name>
    <name type="synonym">Paramphistomum daubneyi</name>
    <dbReference type="NCBI Taxonomy" id="300641"/>
    <lineage>
        <taxon>Eukaryota</taxon>
        <taxon>Metazoa</taxon>
        <taxon>Spiralia</taxon>
        <taxon>Lophotrochozoa</taxon>
        <taxon>Platyhelminthes</taxon>
        <taxon>Trematoda</taxon>
        <taxon>Digenea</taxon>
        <taxon>Plagiorchiida</taxon>
        <taxon>Pronocephalata</taxon>
        <taxon>Paramphistomoidea</taxon>
        <taxon>Paramphistomidae</taxon>
        <taxon>Calicophoron</taxon>
    </lineage>
</organism>
<sequence length="783" mass="87433">MWVDNEMYFGWNNATSQYWSTPTDPVGIEESHWDPVKSDRNETEESTTSVHVDSTQDVQFALSGMRCDAQAPGQISCSQNSNCKLDCNDVQRKIQVAASEANAGYLTSETQAVWNESKVLSNSTEHPKTTLDQPAYAHLNTNIVFKRISLGNLKMKAQNDFVLTHNNPTSEMQISTQQMHDSSSEIEVNNRDQRAAFANSAGESTKTTDSSNYSRNFMDVLKSVSHPTGLINDTSKRNTTRRRTNRKRLSNRISKVTVECLTSVNSDQVTGTRSTYSTACKPMMGPVFTPDPFAIPPTCAVQARMTSPTQSTSASCPERGIEIYQPLADLPTDRLSDDRIRSSSVFEHPTWSIVKGDESCLQQDFQTQGTNTRPETTNRSLASTPGAVPLWWRSSQFDSSGNLVQASTSEQSHSTNWFMQTPTSFTEQQCEDQWTSTGNGTNVNWLDLNAEQRCVCLRFFDPGQLCNSTNLCLAPSGRIRPGPDSSVEGDKISEENTDTMLLEQGVDDNQSFHPAEPEGTRADVNSPQYSFSVPPLSSFQPGLDSAAAHCPGGNSAGVQMNPGGLSYPQLDLVSTDVETKMTTNYDSRQFPFMAQLLSGTPNWPVPKQSADIDPNLACSQLTQPGTIHSGPIQLWQFLLEELQNPNAKDYITWTGQGAEFKLKEPNQVAKRWGARKNKPKMNYEKLSRGLRYYYDKRIIQKVSGKRYVYRFTQNVQELLKNRATTDIYPSPTDCESSVQKRSLSQFENSGSTCHQNSHSQKYEKINFEMTPTYFSRSPFEHLA</sequence>
<reference evidence="6" key="1">
    <citation type="submission" date="2024-06" db="EMBL/GenBank/DDBJ databases">
        <authorList>
            <person name="Liu X."/>
            <person name="Lenzi L."/>
            <person name="Haldenby T S."/>
            <person name="Uol C."/>
        </authorList>
    </citation>
    <scope>NUCLEOTIDE SEQUENCE</scope>
</reference>
<gene>
    <name evidence="6" type="ORF">CDAUBV1_LOCUS11831</name>
</gene>
<dbReference type="PANTHER" id="PTHR11849:SF289">
    <property type="entry name" value="ETS-LIKE PROTEIN POINTED"/>
    <property type="match status" value="1"/>
</dbReference>
<feature type="domain" description="ETS" evidence="5">
    <location>
        <begin position="632"/>
        <end position="712"/>
    </location>
</feature>
<protein>
    <recommendedName>
        <fullName evidence="5">ETS domain-containing protein</fullName>
    </recommendedName>
</protein>
<evidence type="ECO:0000256" key="4">
    <source>
        <dbReference type="SAM" id="MobiDB-lite"/>
    </source>
</evidence>
<evidence type="ECO:0000259" key="5">
    <source>
        <dbReference type="PROSITE" id="PS50061"/>
    </source>
</evidence>
<dbReference type="InterPro" id="IPR046328">
    <property type="entry name" value="ETS_fam"/>
</dbReference>
<dbReference type="GO" id="GO:0000981">
    <property type="term" value="F:DNA-binding transcription factor activity, RNA polymerase II-specific"/>
    <property type="evidence" value="ECO:0007669"/>
    <property type="project" value="TreeGrafter"/>
</dbReference>
<dbReference type="InterPro" id="IPR036388">
    <property type="entry name" value="WH-like_DNA-bd_sf"/>
</dbReference>
<dbReference type="InterPro" id="IPR000418">
    <property type="entry name" value="Ets_dom"/>
</dbReference>
<dbReference type="PRINTS" id="PR00454">
    <property type="entry name" value="ETSDOMAIN"/>
</dbReference>
<comment type="caution">
    <text evidence="6">The sequence shown here is derived from an EMBL/GenBank/DDBJ whole genome shotgun (WGS) entry which is preliminary data.</text>
</comment>
<dbReference type="Proteomes" id="UP001497525">
    <property type="component" value="Unassembled WGS sequence"/>
</dbReference>
<keyword evidence="3" id="KW-0539">Nucleus</keyword>
<comment type="subcellular location">
    <subcellularLocation>
        <location evidence="3">Nucleus</location>
    </subcellularLocation>
</comment>
<dbReference type="PANTHER" id="PTHR11849">
    <property type="entry name" value="ETS"/>
    <property type="match status" value="1"/>
</dbReference>
<dbReference type="SUPFAM" id="SSF46785">
    <property type="entry name" value="Winged helix' DNA-binding domain"/>
    <property type="match status" value="1"/>
</dbReference>
<evidence type="ECO:0000313" key="6">
    <source>
        <dbReference type="EMBL" id="CAL5137529.1"/>
    </source>
</evidence>
<proteinExistence type="inferred from homology"/>